<evidence type="ECO:0000313" key="4">
    <source>
        <dbReference type="Proteomes" id="UP001186944"/>
    </source>
</evidence>
<organism evidence="3 4">
    <name type="scientific">Pinctada imbricata</name>
    <name type="common">Atlantic pearl-oyster</name>
    <name type="synonym">Pinctada martensii</name>
    <dbReference type="NCBI Taxonomy" id="66713"/>
    <lineage>
        <taxon>Eukaryota</taxon>
        <taxon>Metazoa</taxon>
        <taxon>Spiralia</taxon>
        <taxon>Lophotrochozoa</taxon>
        <taxon>Mollusca</taxon>
        <taxon>Bivalvia</taxon>
        <taxon>Autobranchia</taxon>
        <taxon>Pteriomorphia</taxon>
        <taxon>Pterioida</taxon>
        <taxon>Pterioidea</taxon>
        <taxon>Pteriidae</taxon>
        <taxon>Pinctada</taxon>
    </lineage>
</organism>
<evidence type="ECO:0000256" key="1">
    <source>
        <dbReference type="SAM" id="MobiDB-lite"/>
    </source>
</evidence>
<comment type="caution">
    <text evidence="3">The sequence shown here is derived from an EMBL/GenBank/DDBJ whole genome shotgun (WGS) entry which is preliminary data.</text>
</comment>
<dbReference type="AlphaFoldDB" id="A0AA88YKU5"/>
<accession>A0AA88YKU5</accession>
<dbReference type="PANTHER" id="PTHR33845">
    <property type="entry name" value="C2H2-TYPE DOMAIN-CONTAINING PROTEIN"/>
    <property type="match status" value="1"/>
</dbReference>
<evidence type="ECO:0000259" key="2">
    <source>
        <dbReference type="PROSITE" id="PS00028"/>
    </source>
</evidence>
<gene>
    <name evidence="3" type="ORF">FSP39_017491</name>
</gene>
<proteinExistence type="predicted"/>
<sequence length="881" mass="99852">MSSSQSSSCTTHFESPTRKRTALNTFLHEVGLSPVKKVLSVEWDSASERTKSDYQRKTHEIMEQIFKIMAPGQEASLAESLFTKDTTRENGILHSISRAYISASSWGVQRQILSLVVNDFSFHDLQKSIPDLTRYKFTAAKRHAEKEGVGVPVSVSLTHREKASKGQLDHFLQFILSPAVMTDSPFGECNYKLSSGTELTAPKIILNTVRTRTVNLYVKFCEETSFTPILSERSYLRILEAIQPSVRKSMKGLDNYAAEGGKAFDDLKQAANILGQIGKDKKWVEDVHKLLNDGKQYLKIQYKLHISRSSEVADHCCSFALSDTTCNSEYSRTCDHNHHQSCLECENVSKAIALINEAAMEVCFEDEDQKDEIQYILQQSTKAVYEWKQHILRTMNQDRARQSVMDSLQPDEALLERDWAMKFLPMEYRESQSKWFAKRGLSWHIGVVSMKEDEYQNITIVHIFDSTSQDATLSACILENTLKYIKDESSQIKKVYVRSDNAGCFHSSYSIATVPIINEKSSVKITRVDFSDPQGGKSICDRKAAHIKGHIRRYVNEGKNVVTANDFKEAVKSMPNVKVIVCSSSPKTSFKSAKIEAINSLNNFCFDEHTITVWKQFEVGAGHTYTYADLGIDTRKQLPAMKVLSESTLMKRSKPGTIQTKVNRGKDMDDITSEGPDKSASPSTISCCKQSDDDSGNLFSCPEEGCISTFINHGNLLRHLDIGKHRYSEDNVSLKDRTRMLFTELVETKSQQGDLMHHVEGSSQTLLQKGWGLKGKREAKRFTADQKAYLEKKFNQGEKTGHKCDPEEVSREMRFVKDESGRRRFKLSEFLAPNQIASYFSRIALKKRQELNTDFQEEDLHAEESTNAIETLRTNILETES</sequence>
<dbReference type="Proteomes" id="UP001186944">
    <property type="component" value="Unassembled WGS sequence"/>
</dbReference>
<dbReference type="PANTHER" id="PTHR33845:SF1">
    <property type="entry name" value="C2H2-TYPE DOMAIN-CONTAINING PROTEIN"/>
    <property type="match status" value="1"/>
</dbReference>
<protein>
    <recommendedName>
        <fullName evidence="2">C2H2-type domain-containing protein</fullName>
    </recommendedName>
</protein>
<feature type="domain" description="C2H2-type" evidence="2">
    <location>
        <begin position="701"/>
        <end position="725"/>
    </location>
</feature>
<name>A0AA88YKU5_PINIB</name>
<dbReference type="PROSITE" id="PS00028">
    <property type="entry name" value="ZINC_FINGER_C2H2_1"/>
    <property type="match status" value="1"/>
</dbReference>
<keyword evidence="4" id="KW-1185">Reference proteome</keyword>
<dbReference type="EMBL" id="VSWD01000002">
    <property type="protein sequence ID" value="KAK3107570.1"/>
    <property type="molecule type" value="Genomic_DNA"/>
</dbReference>
<feature type="region of interest" description="Disordered" evidence="1">
    <location>
        <begin position="657"/>
        <end position="687"/>
    </location>
</feature>
<evidence type="ECO:0000313" key="3">
    <source>
        <dbReference type="EMBL" id="KAK3107570.1"/>
    </source>
</evidence>
<dbReference type="InterPro" id="IPR013087">
    <property type="entry name" value="Znf_C2H2_type"/>
</dbReference>
<reference evidence="3" key="1">
    <citation type="submission" date="2019-08" db="EMBL/GenBank/DDBJ databases">
        <title>The improved chromosome-level genome for the pearl oyster Pinctada fucata martensii using PacBio sequencing and Hi-C.</title>
        <authorList>
            <person name="Zheng Z."/>
        </authorList>
    </citation>
    <scope>NUCLEOTIDE SEQUENCE</scope>
    <source>
        <strain evidence="3">ZZ-2019</strain>
        <tissue evidence="3">Adductor muscle</tissue>
    </source>
</reference>